<dbReference type="Pfam" id="PF02738">
    <property type="entry name" value="MoCoBD_1"/>
    <property type="match status" value="1"/>
</dbReference>
<dbReference type="Gene3D" id="3.90.1170.50">
    <property type="entry name" value="Aldehyde oxidase/xanthine dehydrogenase, a/b hammerhead"/>
    <property type="match status" value="1"/>
</dbReference>
<proteinExistence type="predicted"/>
<dbReference type="InterPro" id="IPR012368">
    <property type="entry name" value="OxRdtase_Mopterin-bd_su_IorB"/>
</dbReference>
<dbReference type="InterPro" id="IPR008274">
    <property type="entry name" value="AldOxase/xan_DH_MoCoBD1"/>
</dbReference>
<sequence length="778" mass="82525">MSRPIAASSKAGGAGPAALLSRRNFLALSAGAGISFGFARIVDAAMDPAVPGGVPAAPHGGLIEPNLWFGIDHDGIVTVNIIRAEMGQHVGTALARILADELEADWSKVRIVHVDTDPKWGLMVTGGSWSVWQTFPLFSRAGAAGRIALIEGGARLLGVAPSACAARNGAVVAGGRSIGFGEIARRGGLTRTFTPEELEKLPIKPVKDRRLIGRPTEAVDIAAKIDGTARYGIDARVPNMVHARPLLPPTRNGSKVVSIDDGDARKVKGYIRSIALDDPSDTVPGWVMVIAETFQAALKASRHVKVRWTPGPGHGVSEKQIQDRGAELAASAEGGVDLNVADDDSTPEFDWAAATTLERIYTTATVLHFQLEPVNALAFEKDGMFEIHTGNQWQSLILPTLAKALDRPEASIVMRTYMLGGGFGRRLNGDYAVPAALAAKALGRPVKMVLTREDDVRFDSVRSPSVQRLRMAFDGSGQIQAMEHHACAGWPTQVMAGALLAKGLRGGQYDPFAIAGADHWYDVGRQRVRAIPNDLANSSFRPGWLRSVGPGWTNWALESFMDEAALQARVDPVAFRLKLLTGKGRNAGTAPSSVGGALRQAEVVRRAAARAGWGQPLPPDTGLGLATSFGQERDMPTWVACAARVRVERAKGKVIVEKLTIVTDAGTIVDPDGALAQTQGAALWGLSMALHEGTEFVNGEVRDLNLDTYMPLRIGDVPAMDISFVDSAEAPVGLGEPATTVVAPAIGNAIFRAVGVRLRHIPITPEAVREGLAIAARS</sequence>
<protein>
    <submittedName>
        <fullName evidence="2">Aldehyde dehydrogenase</fullName>
    </submittedName>
</protein>
<comment type="caution">
    <text evidence="2">The sequence shown here is derived from an EMBL/GenBank/DDBJ whole genome shotgun (WGS) entry which is preliminary data.</text>
</comment>
<name>A0A2T4I6K7_9SPHN</name>
<dbReference type="PANTHER" id="PTHR47495:SF2">
    <property type="entry name" value="ALDEHYDE DEHYDROGENASE"/>
    <property type="match status" value="1"/>
</dbReference>
<dbReference type="InterPro" id="IPR006311">
    <property type="entry name" value="TAT_signal"/>
</dbReference>
<dbReference type="SUPFAM" id="SSF54665">
    <property type="entry name" value="CO dehydrogenase molybdoprotein N-domain-like"/>
    <property type="match status" value="1"/>
</dbReference>
<dbReference type="Proteomes" id="UP000241206">
    <property type="component" value="Unassembled WGS sequence"/>
</dbReference>
<organism evidence="2 3">
    <name type="scientific">Edaphosphingomonas fennica</name>
    <dbReference type="NCBI Taxonomy" id="114404"/>
    <lineage>
        <taxon>Bacteria</taxon>
        <taxon>Pseudomonadati</taxon>
        <taxon>Pseudomonadota</taxon>
        <taxon>Alphaproteobacteria</taxon>
        <taxon>Sphingomonadales</taxon>
        <taxon>Rhizorhabdaceae</taxon>
        <taxon>Edaphosphingomonas</taxon>
    </lineage>
</organism>
<dbReference type="SMART" id="SM01008">
    <property type="entry name" value="Ald_Xan_dh_C"/>
    <property type="match status" value="1"/>
</dbReference>
<dbReference type="EMBL" id="PHHF01000018">
    <property type="protein sequence ID" value="PTD26280.1"/>
    <property type="molecule type" value="Genomic_DNA"/>
</dbReference>
<gene>
    <name evidence="2" type="ORF">CV103_04675</name>
</gene>
<evidence type="ECO:0000313" key="3">
    <source>
        <dbReference type="Proteomes" id="UP000241206"/>
    </source>
</evidence>
<dbReference type="InterPro" id="IPR046867">
    <property type="entry name" value="AldOxase/xan_DH_MoCoBD2"/>
</dbReference>
<dbReference type="InterPro" id="IPR052516">
    <property type="entry name" value="N-heterocyclic_Hydroxylase"/>
</dbReference>
<reference evidence="2 3" key="1">
    <citation type="submission" date="2017-11" db="EMBL/GenBank/DDBJ databases">
        <title>Sphingomonas oleivorans sp. nov., isolated from oil-contaminated soil.</title>
        <authorList>
            <person name="Wang L."/>
            <person name="Chen L."/>
        </authorList>
    </citation>
    <scope>NUCLEOTIDE SEQUENCE [LARGE SCALE GENOMIC DNA]</scope>
    <source>
        <strain evidence="2 3">K101</strain>
    </source>
</reference>
<dbReference type="RefSeq" id="WP_107394096.1">
    <property type="nucleotide sequence ID" value="NZ_PHHF01000018.1"/>
</dbReference>
<dbReference type="Gene3D" id="3.30.365.10">
    <property type="entry name" value="Aldehyde oxidase/xanthine dehydrogenase, molybdopterin binding domain"/>
    <property type="match status" value="4"/>
</dbReference>
<feature type="domain" description="Aldehyde oxidase/xanthine dehydrogenase a/b hammerhead" evidence="1">
    <location>
        <begin position="226"/>
        <end position="312"/>
    </location>
</feature>
<dbReference type="PROSITE" id="PS51318">
    <property type="entry name" value="TAT"/>
    <property type="match status" value="1"/>
</dbReference>
<dbReference type="InterPro" id="IPR036856">
    <property type="entry name" value="Ald_Oxase/Xan_DH_a/b_sf"/>
</dbReference>
<evidence type="ECO:0000259" key="1">
    <source>
        <dbReference type="SMART" id="SM01008"/>
    </source>
</evidence>
<dbReference type="SUPFAM" id="SSF56003">
    <property type="entry name" value="Molybdenum cofactor-binding domain"/>
    <property type="match status" value="2"/>
</dbReference>
<dbReference type="InterPro" id="IPR037165">
    <property type="entry name" value="AldOxase/xan_DH_Mopterin-bd_sf"/>
</dbReference>
<dbReference type="InterPro" id="IPR000674">
    <property type="entry name" value="Ald_Oxase/Xan_DH_a/b"/>
</dbReference>
<accession>A0A2T4I6K7</accession>
<dbReference type="Pfam" id="PF20256">
    <property type="entry name" value="MoCoBD_2"/>
    <property type="match status" value="2"/>
</dbReference>
<keyword evidence="3" id="KW-1185">Reference proteome</keyword>
<dbReference type="PIRSF" id="PIRSF036389">
    <property type="entry name" value="IOR_B"/>
    <property type="match status" value="1"/>
</dbReference>
<dbReference type="GO" id="GO:0016491">
    <property type="term" value="F:oxidoreductase activity"/>
    <property type="evidence" value="ECO:0007669"/>
    <property type="project" value="InterPro"/>
</dbReference>
<dbReference type="PANTHER" id="PTHR47495">
    <property type="entry name" value="ALDEHYDE DEHYDROGENASE"/>
    <property type="match status" value="1"/>
</dbReference>
<evidence type="ECO:0000313" key="2">
    <source>
        <dbReference type="EMBL" id="PTD26280.1"/>
    </source>
</evidence>
<dbReference type="AlphaFoldDB" id="A0A2T4I6K7"/>